<keyword evidence="2" id="KW-0963">Cytoplasm</keyword>
<dbReference type="InterPro" id="IPR027417">
    <property type="entry name" value="P-loop_NTPase"/>
</dbReference>
<evidence type="ECO:0000256" key="5">
    <source>
        <dbReference type="ARBA" id="ARBA00022741"/>
    </source>
</evidence>
<evidence type="ECO:0000259" key="14">
    <source>
        <dbReference type="Pfam" id="PF17755"/>
    </source>
</evidence>
<keyword evidence="3" id="KW-0479">Metal-binding</keyword>
<name>X0V832_9ZZZZ</name>
<feature type="non-terminal residue" evidence="15">
    <location>
        <position position="1"/>
    </location>
</feature>
<evidence type="ECO:0000256" key="6">
    <source>
        <dbReference type="ARBA" id="ARBA00022763"/>
    </source>
</evidence>
<evidence type="ECO:0000256" key="2">
    <source>
        <dbReference type="ARBA" id="ARBA00022490"/>
    </source>
</evidence>
<dbReference type="InterPro" id="IPR013815">
    <property type="entry name" value="ATP_grasp_subdomain_1"/>
</dbReference>
<evidence type="ECO:0000256" key="8">
    <source>
        <dbReference type="ARBA" id="ARBA00022771"/>
    </source>
</evidence>
<dbReference type="SUPFAM" id="SSF52540">
    <property type="entry name" value="P-loop containing nucleoside triphosphate hydrolases"/>
    <property type="match status" value="1"/>
</dbReference>
<keyword evidence="5" id="KW-0547">Nucleotide-binding</keyword>
<dbReference type="Gene3D" id="1.10.8.280">
    <property type="entry name" value="ABC transporter ATPase domain-like"/>
    <property type="match status" value="1"/>
</dbReference>
<evidence type="ECO:0000256" key="13">
    <source>
        <dbReference type="ARBA" id="ARBA00023204"/>
    </source>
</evidence>
<dbReference type="PANTHER" id="PTHR43152">
    <property type="entry name" value="UVRABC SYSTEM PROTEIN A"/>
    <property type="match status" value="1"/>
</dbReference>
<evidence type="ECO:0000256" key="12">
    <source>
        <dbReference type="ARBA" id="ARBA00023125"/>
    </source>
</evidence>
<accession>X0V832</accession>
<organism evidence="15">
    <name type="scientific">marine sediment metagenome</name>
    <dbReference type="NCBI Taxonomy" id="412755"/>
    <lineage>
        <taxon>unclassified sequences</taxon>
        <taxon>metagenomes</taxon>
        <taxon>ecological metagenomes</taxon>
    </lineage>
</organism>
<dbReference type="PANTHER" id="PTHR43152:SF3">
    <property type="entry name" value="UVRABC SYSTEM PROTEIN A"/>
    <property type="match status" value="1"/>
</dbReference>
<feature type="non-terminal residue" evidence="15">
    <location>
        <position position="266"/>
    </location>
</feature>
<dbReference type="Pfam" id="PF17755">
    <property type="entry name" value="UvrA_DNA-bind"/>
    <property type="match status" value="1"/>
</dbReference>
<feature type="domain" description="UvrA DNA-binding" evidence="14">
    <location>
        <begin position="42"/>
        <end position="107"/>
    </location>
</feature>
<keyword evidence="12" id="KW-0238">DNA-binding</keyword>
<evidence type="ECO:0000256" key="3">
    <source>
        <dbReference type="ARBA" id="ARBA00022723"/>
    </source>
</evidence>
<dbReference type="GO" id="GO:0006281">
    <property type="term" value="P:DNA repair"/>
    <property type="evidence" value="ECO:0007669"/>
    <property type="project" value="UniProtKB-KW"/>
</dbReference>
<evidence type="ECO:0000313" key="15">
    <source>
        <dbReference type="EMBL" id="GAG07487.1"/>
    </source>
</evidence>
<dbReference type="EMBL" id="BARS01025729">
    <property type="protein sequence ID" value="GAG07487.1"/>
    <property type="molecule type" value="Genomic_DNA"/>
</dbReference>
<evidence type="ECO:0000256" key="9">
    <source>
        <dbReference type="ARBA" id="ARBA00022833"/>
    </source>
</evidence>
<dbReference type="GO" id="GO:0005524">
    <property type="term" value="F:ATP binding"/>
    <property type="evidence" value="ECO:0007669"/>
    <property type="project" value="UniProtKB-KW"/>
</dbReference>
<keyword evidence="10" id="KW-0067">ATP-binding</keyword>
<keyword evidence="4" id="KW-0677">Repeat</keyword>
<evidence type="ECO:0000256" key="7">
    <source>
        <dbReference type="ARBA" id="ARBA00022769"/>
    </source>
</evidence>
<dbReference type="GO" id="GO:0008270">
    <property type="term" value="F:zinc ion binding"/>
    <property type="evidence" value="ECO:0007669"/>
    <property type="project" value="UniProtKB-KW"/>
</dbReference>
<dbReference type="GO" id="GO:0003677">
    <property type="term" value="F:DNA binding"/>
    <property type="evidence" value="ECO:0007669"/>
    <property type="project" value="UniProtKB-KW"/>
</dbReference>
<protein>
    <recommendedName>
        <fullName evidence="14">UvrA DNA-binding domain-containing protein</fullName>
    </recommendedName>
</protein>
<dbReference type="GO" id="GO:0005737">
    <property type="term" value="C:cytoplasm"/>
    <property type="evidence" value="ECO:0007669"/>
    <property type="project" value="UniProtKB-SubCell"/>
</dbReference>
<dbReference type="Gene3D" id="3.40.50.300">
    <property type="entry name" value="P-loop containing nucleotide triphosphate hydrolases"/>
    <property type="match status" value="1"/>
</dbReference>
<keyword evidence="11" id="KW-0267">Excision nuclease</keyword>
<evidence type="ECO:0000256" key="11">
    <source>
        <dbReference type="ARBA" id="ARBA00022881"/>
    </source>
</evidence>
<dbReference type="Gene3D" id="3.30.1490.20">
    <property type="entry name" value="ATP-grasp fold, A domain"/>
    <property type="match status" value="1"/>
</dbReference>
<gene>
    <name evidence="15" type="ORF">S01H1_40620</name>
</gene>
<sequence>TRLMCGRCEIEYPWPEPRLYSFNSPLGACPTCEGFGNVIDTDMELIVPDPRKSIREGAIAPWNTPAYSHELKALMKLAGDYDIPVDEPFSSLTGRQVKLIVEGVPESDFAGLNGFFAWLERRKYKMHIRVFLSRWRSYRVCPDCQATRLRPDALAARIGGKNIAEIAALKIRDASEFFNSLALTDYQRQVGRTMFEQVSARLKYLQQVGLGYLTLDRTMRTLSGGETRRVALTSALGSSLVNMLYVLDEPSIGLHPRDIGRLIEAI</sequence>
<keyword evidence="9" id="KW-0862">Zinc</keyword>
<dbReference type="Gene3D" id="1.20.1580.10">
    <property type="entry name" value="ABC transporter ATPase like domain"/>
    <property type="match status" value="1"/>
</dbReference>
<comment type="subcellular location">
    <subcellularLocation>
        <location evidence="1">Cytoplasm</location>
    </subcellularLocation>
</comment>
<proteinExistence type="predicted"/>
<dbReference type="AlphaFoldDB" id="X0V832"/>
<keyword evidence="13" id="KW-0234">DNA repair</keyword>
<keyword evidence="8" id="KW-0863">Zinc-finger</keyword>
<keyword evidence="6" id="KW-0227">DNA damage</keyword>
<evidence type="ECO:0000256" key="1">
    <source>
        <dbReference type="ARBA" id="ARBA00004496"/>
    </source>
</evidence>
<dbReference type="InterPro" id="IPR041552">
    <property type="entry name" value="UvrA_DNA-bd"/>
</dbReference>
<evidence type="ECO:0000256" key="10">
    <source>
        <dbReference type="ARBA" id="ARBA00022840"/>
    </source>
</evidence>
<comment type="caution">
    <text evidence="15">The sequence shown here is derived from an EMBL/GenBank/DDBJ whole genome shotgun (WGS) entry which is preliminary data.</text>
</comment>
<keyword evidence="7" id="KW-0228">DNA excision</keyword>
<reference evidence="15" key="1">
    <citation type="journal article" date="2014" name="Front. Microbiol.">
        <title>High frequency of phylogenetically diverse reductive dehalogenase-homologous genes in deep subseafloor sedimentary metagenomes.</title>
        <authorList>
            <person name="Kawai M."/>
            <person name="Futagami T."/>
            <person name="Toyoda A."/>
            <person name="Takaki Y."/>
            <person name="Nishi S."/>
            <person name="Hori S."/>
            <person name="Arai W."/>
            <person name="Tsubouchi T."/>
            <person name="Morono Y."/>
            <person name="Uchiyama I."/>
            <person name="Ito T."/>
            <person name="Fujiyama A."/>
            <person name="Inagaki F."/>
            <person name="Takami H."/>
        </authorList>
    </citation>
    <scope>NUCLEOTIDE SEQUENCE</scope>
    <source>
        <strain evidence="15">Expedition CK06-06</strain>
    </source>
</reference>
<dbReference type="GO" id="GO:0004518">
    <property type="term" value="F:nuclease activity"/>
    <property type="evidence" value="ECO:0007669"/>
    <property type="project" value="UniProtKB-KW"/>
</dbReference>
<evidence type="ECO:0000256" key="4">
    <source>
        <dbReference type="ARBA" id="ARBA00022737"/>
    </source>
</evidence>